<accession>A0AAV1RKA1</accession>
<reference evidence="1 2" key="1">
    <citation type="submission" date="2024-01" db="EMBL/GenBank/DDBJ databases">
        <authorList>
            <person name="Waweru B."/>
        </authorList>
    </citation>
    <scope>NUCLEOTIDE SEQUENCE [LARGE SCALE GENOMIC DNA]</scope>
</reference>
<feature type="non-terminal residue" evidence="1">
    <location>
        <position position="62"/>
    </location>
</feature>
<protein>
    <submittedName>
        <fullName evidence="1">Uncharacterized protein</fullName>
    </submittedName>
</protein>
<organism evidence="1 2">
    <name type="scientific">Dovyalis caffra</name>
    <dbReference type="NCBI Taxonomy" id="77055"/>
    <lineage>
        <taxon>Eukaryota</taxon>
        <taxon>Viridiplantae</taxon>
        <taxon>Streptophyta</taxon>
        <taxon>Embryophyta</taxon>
        <taxon>Tracheophyta</taxon>
        <taxon>Spermatophyta</taxon>
        <taxon>Magnoliopsida</taxon>
        <taxon>eudicotyledons</taxon>
        <taxon>Gunneridae</taxon>
        <taxon>Pentapetalae</taxon>
        <taxon>rosids</taxon>
        <taxon>fabids</taxon>
        <taxon>Malpighiales</taxon>
        <taxon>Salicaceae</taxon>
        <taxon>Flacourtieae</taxon>
        <taxon>Dovyalis</taxon>
    </lineage>
</organism>
<gene>
    <name evidence="1" type="ORF">DCAF_LOCUS10648</name>
</gene>
<sequence length="62" mass="7091">MDKKRTKGRDDRRKREKGAKLLDSLSIDLVGSPANFHNGQSIFQLGFRALGKVLDKNKLEHR</sequence>
<keyword evidence="2" id="KW-1185">Reference proteome</keyword>
<evidence type="ECO:0000313" key="2">
    <source>
        <dbReference type="Proteomes" id="UP001314170"/>
    </source>
</evidence>
<name>A0AAV1RKA1_9ROSI</name>
<proteinExistence type="predicted"/>
<dbReference type="EMBL" id="CAWUPB010000994">
    <property type="protein sequence ID" value="CAK7335649.1"/>
    <property type="molecule type" value="Genomic_DNA"/>
</dbReference>
<dbReference type="Proteomes" id="UP001314170">
    <property type="component" value="Unassembled WGS sequence"/>
</dbReference>
<evidence type="ECO:0000313" key="1">
    <source>
        <dbReference type="EMBL" id="CAK7335649.1"/>
    </source>
</evidence>
<dbReference type="AlphaFoldDB" id="A0AAV1RKA1"/>
<comment type="caution">
    <text evidence="1">The sequence shown here is derived from an EMBL/GenBank/DDBJ whole genome shotgun (WGS) entry which is preliminary data.</text>
</comment>